<name>A0A974NKB3_PERPY</name>
<keyword evidence="3" id="KW-1185">Reference proteome</keyword>
<dbReference type="EMBL" id="CP068053">
    <property type="protein sequence ID" value="QQS99510.1"/>
    <property type="molecule type" value="Genomic_DNA"/>
</dbReference>
<dbReference type="InterPro" id="IPR050696">
    <property type="entry name" value="FtsA/MreB"/>
</dbReference>
<dbReference type="KEGG" id="ppsr:I6J18_18195"/>
<feature type="domain" description="SHS2" evidence="1">
    <location>
        <begin position="5"/>
        <end position="202"/>
    </location>
</feature>
<dbReference type="PANTHER" id="PTHR32432:SF3">
    <property type="entry name" value="ETHANOLAMINE UTILIZATION PROTEIN EUTJ"/>
    <property type="match status" value="1"/>
</dbReference>
<organism evidence="2 3">
    <name type="scientific">Peribacillus psychrosaccharolyticus</name>
    <name type="common">Bacillus psychrosaccharolyticus</name>
    <dbReference type="NCBI Taxonomy" id="1407"/>
    <lineage>
        <taxon>Bacteria</taxon>
        <taxon>Bacillati</taxon>
        <taxon>Bacillota</taxon>
        <taxon>Bacilli</taxon>
        <taxon>Bacillales</taxon>
        <taxon>Bacillaceae</taxon>
        <taxon>Peribacillus</taxon>
    </lineage>
</organism>
<dbReference type="Gene3D" id="3.30.1490.300">
    <property type="match status" value="1"/>
</dbReference>
<dbReference type="Proteomes" id="UP000595254">
    <property type="component" value="Chromosome"/>
</dbReference>
<reference evidence="2 3" key="1">
    <citation type="submission" date="2021-01" db="EMBL/GenBank/DDBJ databases">
        <title>FDA dAtabase for Regulatory Grade micrObial Sequences (FDA-ARGOS): Supporting development and validation of Infectious Disease Dx tests.</title>
        <authorList>
            <person name="Nelson B."/>
            <person name="Plummer A."/>
            <person name="Tallon L."/>
            <person name="Sadzewicz L."/>
            <person name="Zhao X."/>
            <person name="Boylan J."/>
            <person name="Ott S."/>
            <person name="Bowen H."/>
            <person name="Vavikolanu K."/>
            <person name="Mehta A."/>
            <person name="Aluvathingal J."/>
            <person name="Nadendla S."/>
            <person name="Myers T."/>
            <person name="Yan Y."/>
            <person name="Sichtig H."/>
        </authorList>
    </citation>
    <scope>NUCLEOTIDE SEQUENCE [LARGE SCALE GENOMIC DNA]</scope>
    <source>
        <strain evidence="2 3">FDAARGOS_1161</strain>
    </source>
</reference>
<evidence type="ECO:0000313" key="3">
    <source>
        <dbReference type="Proteomes" id="UP000595254"/>
    </source>
</evidence>
<evidence type="ECO:0000313" key="2">
    <source>
        <dbReference type="EMBL" id="QQS99510.1"/>
    </source>
</evidence>
<dbReference type="InterPro" id="IPR043129">
    <property type="entry name" value="ATPase_NBD"/>
</dbReference>
<dbReference type="CDD" id="cd24004">
    <property type="entry name" value="ASKHA_NBD_PilM-like"/>
    <property type="match status" value="1"/>
</dbReference>
<dbReference type="SMART" id="SM00842">
    <property type="entry name" value="FtsA"/>
    <property type="match status" value="1"/>
</dbReference>
<dbReference type="Pfam" id="PF14450">
    <property type="entry name" value="FtsA"/>
    <property type="match status" value="1"/>
</dbReference>
<dbReference type="Gene3D" id="3.30.420.40">
    <property type="match status" value="2"/>
</dbReference>
<gene>
    <name evidence="2" type="ORF">I6J18_18195</name>
</gene>
<accession>A0A974NKB3</accession>
<dbReference type="GO" id="GO:0051301">
    <property type="term" value="P:cell division"/>
    <property type="evidence" value="ECO:0007669"/>
    <property type="project" value="InterPro"/>
</dbReference>
<dbReference type="SUPFAM" id="SSF53067">
    <property type="entry name" value="Actin-like ATPase domain"/>
    <property type="match status" value="2"/>
</dbReference>
<dbReference type="AlphaFoldDB" id="A0A974NKB3"/>
<dbReference type="RefSeq" id="WP_040375948.1">
    <property type="nucleotide sequence ID" value="NZ_CP068053.1"/>
</dbReference>
<dbReference type="PANTHER" id="PTHR32432">
    <property type="entry name" value="CELL DIVISION PROTEIN FTSA-RELATED"/>
    <property type="match status" value="1"/>
</dbReference>
<dbReference type="InterPro" id="IPR003494">
    <property type="entry name" value="SHS2_FtsA"/>
</dbReference>
<proteinExistence type="predicted"/>
<evidence type="ECO:0000259" key="1">
    <source>
        <dbReference type="SMART" id="SM00842"/>
    </source>
</evidence>
<sequence length="721" mass="78951">MPEKLFALDIGTRSVVGIILEKQDTTYEVKDILSQEHTERAMLDGQIHDVLAVSKVITAIKNQLEEKHGSLKNVSVAAAGRALKTERAVEVINIKDKPMIQQEDILHLELCAVQQAQAIVAEKMALQESTQYFCVGYSVLFYRLDGQEIGSLIDQSGYEASVEIIATFLPKVVVESLVAALKRAELHMQALTLEPIAAINVLIPPSMRRLNVALVDIGAGTSDIALTDSGTVIAYGMVPVAGDEITEAISDQLLLDFPLAEKAKKELSDPEYDSISVTDILGFTTEFSKHEVIKELNPALEKLAHSISNEILALNNNKAPKAIMLIGGGSLTPELPSMIAEKLSLPSNRVAIRGIEAIQDIKIAAHVTKGPELVTPIGIAIAAHRNPIRYLSVLVNGKTIRLFDMKRLTVADCLLTAGIRLTKLFGKAGMAQMVQVNGQSVTIPGKLGGKPILTLNGVSASLDDSVKSNDEILVQKGLDAQPIMLPIRDLLDHIPHCTVYINNQEYPVDAEVRRNGFLVTGDELIADHDSITCIMPPTISELLNSLQLESLLANVRPFTIELNQKPLQLPAFSGKLLKNGLAVKPESSFADGDKFIIHAPLQPKVTDLAKAIQAQLSYTVPVSFNGKRIILSKKLTEFYKEGQLLKDTDRITDGDSISFIQHKMEPFIFQDLFRHVEIDMPQQSAGRFVLIKNNQETSFHETLASGDELKILWPTTIHTNK</sequence>
<protein>
    <submittedName>
        <fullName evidence="2">Rod shape-determining protein</fullName>
    </submittedName>
</protein>